<evidence type="ECO:0000256" key="1">
    <source>
        <dbReference type="ARBA" id="ARBA00044755"/>
    </source>
</evidence>
<reference evidence="2 3" key="1">
    <citation type="submission" date="2017-06" db="EMBL/GenBank/DDBJ databases">
        <authorList>
            <person name="Kim H.J."/>
            <person name="Triplett B.A."/>
        </authorList>
    </citation>
    <scope>NUCLEOTIDE SEQUENCE [LARGE SCALE GENOMIC DNA]</scope>
    <source>
        <strain evidence="2 3">DSM 19307</strain>
    </source>
</reference>
<gene>
    <name evidence="2" type="ORF">SAMN05421640_0584</name>
</gene>
<accession>A0A239FBA3</accession>
<name>A0A239FBA3_EKHLU</name>
<sequence length="138" mass="14562">MLNKNQKEVEELSNSSNIIGKGTIVNGSIETFGNIRVEGKVIGDIKTKSKAAFGHSSQVDGSVLAQNAEVAGHIAGTIEVTEQLVLKATATIDGDIITNKLLVESGATFNGKCKMGVKSKEIKIGKPEEQEQPQALKA</sequence>
<protein>
    <submittedName>
        <fullName evidence="2">Protein CcmA, bactofilin family</fullName>
    </submittedName>
</protein>
<organism evidence="2 3">
    <name type="scientific">Ekhidna lutea</name>
    <dbReference type="NCBI Taxonomy" id="447679"/>
    <lineage>
        <taxon>Bacteria</taxon>
        <taxon>Pseudomonadati</taxon>
        <taxon>Bacteroidota</taxon>
        <taxon>Cytophagia</taxon>
        <taxon>Cytophagales</taxon>
        <taxon>Reichenbachiellaceae</taxon>
        <taxon>Ekhidna</taxon>
    </lineage>
</organism>
<evidence type="ECO:0000313" key="3">
    <source>
        <dbReference type="Proteomes" id="UP000198393"/>
    </source>
</evidence>
<dbReference type="InterPro" id="IPR007607">
    <property type="entry name" value="BacA/B"/>
</dbReference>
<dbReference type="EMBL" id="FZPD01000001">
    <property type="protein sequence ID" value="SNS54011.1"/>
    <property type="molecule type" value="Genomic_DNA"/>
</dbReference>
<comment type="similarity">
    <text evidence="1">Belongs to the bactofilin family.</text>
</comment>
<dbReference type="Pfam" id="PF04519">
    <property type="entry name" value="Bactofilin"/>
    <property type="match status" value="1"/>
</dbReference>
<proteinExistence type="inferred from homology"/>
<dbReference type="PANTHER" id="PTHR35024">
    <property type="entry name" value="HYPOTHETICAL CYTOSOLIC PROTEIN"/>
    <property type="match status" value="1"/>
</dbReference>
<dbReference type="RefSeq" id="WP_089355340.1">
    <property type="nucleotide sequence ID" value="NZ_FZPD01000001.1"/>
</dbReference>
<keyword evidence="3" id="KW-1185">Reference proteome</keyword>
<evidence type="ECO:0000313" key="2">
    <source>
        <dbReference type="EMBL" id="SNS54011.1"/>
    </source>
</evidence>
<dbReference type="PANTHER" id="PTHR35024:SF4">
    <property type="entry name" value="POLYMER-FORMING CYTOSKELETAL PROTEIN"/>
    <property type="match status" value="1"/>
</dbReference>
<dbReference type="AlphaFoldDB" id="A0A239FBA3"/>
<dbReference type="Proteomes" id="UP000198393">
    <property type="component" value="Unassembled WGS sequence"/>
</dbReference>
<dbReference type="OrthoDB" id="5432602at2"/>